<evidence type="ECO:0000313" key="3">
    <source>
        <dbReference type="WBParaSite" id="MCU_012556-RA"/>
    </source>
</evidence>
<organism evidence="1 2">
    <name type="scientific">Mesocestoides corti</name>
    <name type="common">Flatworm</name>
    <dbReference type="NCBI Taxonomy" id="53468"/>
    <lineage>
        <taxon>Eukaryota</taxon>
        <taxon>Metazoa</taxon>
        <taxon>Spiralia</taxon>
        <taxon>Lophotrochozoa</taxon>
        <taxon>Platyhelminthes</taxon>
        <taxon>Cestoda</taxon>
        <taxon>Eucestoda</taxon>
        <taxon>Cyclophyllidea</taxon>
        <taxon>Mesocestoididae</taxon>
        <taxon>Mesocestoides</taxon>
    </lineage>
</organism>
<dbReference type="AlphaFoldDB" id="A0A0R3UB92"/>
<sequence length="135" mass="15082">MLFASHPTSAKQCSTVSPVDLYVRVGNRGRGVYAIFGTANMRMGKKRQKAANRANARTVAILNKPKVAKAKSFKLLNLATYTYSSVDYEQGHDHQCLARDSGVEIDMTHHRIDADGMTISPMPLRRLGRLQQIRH</sequence>
<proteinExistence type="predicted"/>
<gene>
    <name evidence="1" type="ORF">MCOS_LOCUS4191</name>
</gene>
<reference evidence="1 2" key="1">
    <citation type="submission" date="2018-10" db="EMBL/GenBank/DDBJ databases">
        <authorList>
            <consortium name="Pathogen Informatics"/>
        </authorList>
    </citation>
    <scope>NUCLEOTIDE SEQUENCE [LARGE SCALE GENOMIC DNA]</scope>
</reference>
<name>A0A0R3UB92_MESCO</name>
<protein>
    <submittedName>
        <fullName evidence="3">Transposase</fullName>
    </submittedName>
</protein>
<evidence type="ECO:0000313" key="1">
    <source>
        <dbReference type="EMBL" id="VDD78188.1"/>
    </source>
</evidence>
<reference evidence="3" key="2">
    <citation type="submission" date="2019-11" db="UniProtKB">
        <authorList>
            <consortium name="WormBaseParasite"/>
        </authorList>
    </citation>
    <scope>IDENTIFICATION</scope>
</reference>
<accession>A0A0R3UB92</accession>
<dbReference type="EMBL" id="UXSR01001367">
    <property type="protein sequence ID" value="VDD78188.1"/>
    <property type="molecule type" value="Genomic_DNA"/>
</dbReference>
<keyword evidence="2" id="KW-1185">Reference proteome</keyword>
<evidence type="ECO:0000313" key="2">
    <source>
        <dbReference type="Proteomes" id="UP000267029"/>
    </source>
</evidence>
<dbReference type="Proteomes" id="UP000267029">
    <property type="component" value="Unassembled WGS sequence"/>
</dbReference>
<dbReference type="WBParaSite" id="MCU_012556-RA">
    <property type="protein sequence ID" value="MCU_012556-RA"/>
    <property type="gene ID" value="MCU_012556"/>
</dbReference>